<evidence type="ECO:0000313" key="1">
    <source>
        <dbReference type="EMBL" id="QFS52883.1"/>
    </source>
</evidence>
<protein>
    <submittedName>
        <fullName evidence="1">Uncharacterized protein</fullName>
    </submittedName>
</protein>
<dbReference type="KEGG" id="nsh:GXM_10147"/>
<accession>A0A5P8WJ58</accession>
<name>A0A5P8WJ58_9NOSO</name>
<keyword evidence="2" id="KW-1185">Reference proteome</keyword>
<reference evidence="1 2" key="1">
    <citation type="submission" date="2019-10" db="EMBL/GenBank/DDBJ databases">
        <title>Genomic and transcriptomic insights into the perfect genentic adaptation of a filamentous nitrogen-fixing cyanobacterium to rice fields.</title>
        <authorList>
            <person name="Chen Z."/>
        </authorList>
    </citation>
    <scope>NUCLEOTIDE SEQUENCE [LARGE SCALE GENOMIC DNA]</scope>
    <source>
        <strain evidence="1">CCNUC1</strain>
    </source>
</reference>
<dbReference type="AlphaFoldDB" id="A0A5P8WJ58"/>
<evidence type="ECO:0000313" key="2">
    <source>
        <dbReference type="Proteomes" id="UP000326678"/>
    </source>
</evidence>
<proteinExistence type="predicted"/>
<sequence length="37" mass="4434">MVGQICNQFLESSDRLMAWKFKMFLIFLENCYTNQIA</sequence>
<dbReference type="Proteomes" id="UP000326678">
    <property type="component" value="Chromosome pGXM05"/>
</dbReference>
<gene>
    <name evidence="1" type="ORF">GXM_10147</name>
</gene>
<dbReference type="EMBL" id="CP045232">
    <property type="protein sequence ID" value="QFS52883.1"/>
    <property type="molecule type" value="Genomic_DNA"/>
</dbReference>
<organism evidence="1 2">
    <name type="scientific">Nostoc sphaeroides CCNUC1</name>
    <dbReference type="NCBI Taxonomy" id="2653204"/>
    <lineage>
        <taxon>Bacteria</taxon>
        <taxon>Bacillati</taxon>
        <taxon>Cyanobacteriota</taxon>
        <taxon>Cyanophyceae</taxon>
        <taxon>Nostocales</taxon>
        <taxon>Nostocaceae</taxon>
        <taxon>Nostoc</taxon>
    </lineage>
</organism>